<evidence type="ECO:0000256" key="5">
    <source>
        <dbReference type="ARBA" id="ARBA00022827"/>
    </source>
</evidence>
<dbReference type="GO" id="GO:0030328">
    <property type="term" value="P:prenylcysteine catabolic process"/>
    <property type="evidence" value="ECO:0007669"/>
    <property type="project" value="InterPro"/>
</dbReference>
<evidence type="ECO:0000313" key="10">
    <source>
        <dbReference type="EMBL" id="ROT81456.1"/>
    </source>
</evidence>
<evidence type="ECO:0000256" key="2">
    <source>
        <dbReference type="ARBA" id="ARBA00009967"/>
    </source>
</evidence>
<sequence>MATVKKVKLDVRPFQSSWTNDFGFIQQNGRAVCALCREDVVCRTSSVKRHFETKHGKTFKDSADKAEAIQKAVSRYEKQSNAFENQGTSKNKATGGQSNAFENQMTSKTRQQAQSTAFENQRTSKNNATEASYKLALCIAKHAVIGGGIGGTAAAYFLKHHFGDDLVLHLYESHAVGGRLAVRSIAGNTYEIGGAVIHPENKYMKEFTSKYGLSEKEKCLSRMGIFDGDEYVFQASNFGFADTVKLFWRYGWDVHSFHKSTKDLLKKFNRIYDLQGQGQAFSNVSALLKAVDQDLLDMTHLSVRDWFKKNGYKDNIIDELVTAVTKCNYGQNADIHALVGAIAVAGGDPNLWSVKGGNMRVAEELLKHSHATLLKRKVKEIMLNEDGNFMVTSVEAETSDKQGERRSRNSSVDNKEDKSRSKVYDLVVVATPLTKDTSGIQIPLPPPTPILYYLPPTLPPPANTPPQSFLHFSPYLPPTPTIYPSPLPLLLTLHPNPFPPPPLSTLLLHPSRPHSTPTPPLFPHTPYYLPHSPPLTRHTNPTPSPSHTSSPHLPPTPTIYPPSPLPTLPLPPPTTHPLLSTPLPLPHFFPPIYPTPYYLLPSPFPHFFPPSTTHPYYYFLPLPTLSPPHLPPTPLSTPPHTFLPPTTTPYYLPPSPLHLPPPTRPPPSFPLFL</sequence>
<keyword evidence="6" id="KW-0560">Oxidoreductase</keyword>
<feature type="region of interest" description="Disordered" evidence="8">
    <location>
        <begin position="104"/>
        <end position="124"/>
    </location>
</feature>
<feature type="region of interest" description="Disordered" evidence="8">
    <location>
        <begin position="532"/>
        <end position="573"/>
    </location>
</feature>
<dbReference type="PANTHER" id="PTHR15944:SF0">
    <property type="entry name" value="PRENYLCYSTEINE LYASE DOMAIN-CONTAINING PROTEIN"/>
    <property type="match status" value="1"/>
</dbReference>
<feature type="compositionally biased region" description="Basic and acidic residues" evidence="8">
    <location>
        <begin position="398"/>
        <end position="417"/>
    </location>
</feature>
<dbReference type="Pfam" id="PF07156">
    <property type="entry name" value="Prenylcys_lyase"/>
    <property type="match status" value="1"/>
</dbReference>
<accession>A0A423TYA4</accession>
<dbReference type="EMBL" id="QCYY01000969">
    <property type="protein sequence ID" value="ROT81456.1"/>
    <property type="molecule type" value="Genomic_DNA"/>
</dbReference>
<dbReference type="GO" id="GO:0030327">
    <property type="term" value="P:prenylated protein catabolic process"/>
    <property type="evidence" value="ECO:0007669"/>
    <property type="project" value="TreeGrafter"/>
</dbReference>
<evidence type="ECO:0000256" key="4">
    <source>
        <dbReference type="ARBA" id="ARBA00022729"/>
    </source>
</evidence>
<comment type="cofactor">
    <cofactor evidence="1">
        <name>FAD</name>
        <dbReference type="ChEBI" id="CHEBI:57692"/>
    </cofactor>
</comment>
<feature type="compositionally biased region" description="Pro residues" evidence="8">
    <location>
        <begin position="552"/>
        <end position="573"/>
    </location>
</feature>
<dbReference type="Gene3D" id="3.50.50.60">
    <property type="entry name" value="FAD/NAD(P)-binding domain"/>
    <property type="match status" value="1"/>
</dbReference>
<proteinExistence type="inferred from homology"/>
<feature type="region of interest" description="Disordered" evidence="8">
    <location>
        <begin position="80"/>
        <end position="99"/>
    </location>
</feature>
<evidence type="ECO:0000313" key="11">
    <source>
        <dbReference type="Proteomes" id="UP000283509"/>
    </source>
</evidence>
<dbReference type="Proteomes" id="UP000283509">
    <property type="component" value="Unassembled WGS sequence"/>
</dbReference>
<reference evidence="10 11" key="1">
    <citation type="submission" date="2018-04" db="EMBL/GenBank/DDBJ databases">
        <authorList>
            <person name="Zhang X."/>
            <person name="Yuan J."/>
            <person name="Li F."/>
            <person name="Xiang J."/>
        </authorList>
    </citation>
    <scope>NUCLEOTIDE SEQUENCE [LARGE SCALE GENOMIC DNA]</scope>
    <source>
        <tissue evidence="10">Muscle</tissue>
    </source>
</reference>
<evidence type="ECO:0000256" key="6">
    <source>
        <dbReference type="ARBA" id="ARBA00023002"/>
    </source>
</evidence>
<dbReference type="PRINTS" id="PR01217">
    <property type="entry name" value="PRICHEXTENSN"/>
</dbReference>
<dbReference type="PANTHER" id="PTHR15944">
    <property type="entry name" value="FARNESYLCYSTEINE LYASE"/>
    <property type="match status" value="1"/>
</dbReference>
<dbReference type="InterPro" id="IPR010795">
    <property type="entry name" value="Prenylcys_lyase"/>
</dbReference>
<dbReference type="Pfam" id="PF13450">
    <property type="entry name" value="NAD_binding_8"/>
    <property type="match status" value="1"/>
</dbReference>
<feature type="domain" description="Prenylcysteine lyase" evidence="9">
    <location>
        <begin position="233"/>
        <end position="446"/>
    </location>
</feature>
<evidence type="ECO:0000256" key="1">
    <source>
        <dbReference type="ARBA" id="ARBA00001974"/>
    </source>
</evidence>
<organism evidence="10 11">
    <name type="scientific">Penaeus vannamei</name>
    <name type="common">Whiteleg shrimp</name>
    <name type="synonym">Litopenaeus vannamei</name>
    <dbReference type="NCBI Taxonomy" id="6689"/>
    <lineage>
        <taxon>Eukaryota</taxon>
        <taxon>Metazoa</taxon>
        <taxon>Ecdysozoa</taxon>
        <taxon>Arthropoda</taxon>
        <taxon>Crustacea</taxon>
        <taxon>Multicrustacea</taxon>
        <taxon>Malacostraca</taxon>
        <taxon>Eumalacostraca</taxon>
        <taxon>Eucarida</taxon>
        <taxon>Decapoda</taxon>
        <taxon>Dendrobranchiata</taxon>
        <taxon>Penaeoidea</taxon>
        <taxon>Penaeidae</taxon>
        <taxon>Penaeus</taxon>
    </lineage>
</organism>
<keyword evidence="7" id="KW-0325">Glycoprotein</keyword>
<dbReference type="InterPro" id="IPR036188">
    <property type="entry name" value="FAD/NAD-bd_sf"/>
</dbReference>
<keyword evidence="5" id="KW-0274">FAD</keyword>
<keyword evidence="4" id="KW-0732">Signal</keyword>
<comment type="caution">
    <text evidence="10">The sequence shown here is derived from an EMBL/GenBank/DDBJ whole genome shotgun (WGS) entry which is preliminary data.</text>
</comment>
<gene>
    <name evidence="10" type="ORF">C7M84_025378</name>
</gene>
<feature type="region of interest" description="Disordered" evidence="8">
    <location>
        <begin position="395"/>
        <end position="417"/>
    </location>
</feature>
<evidence type="ECO:0000256" key="3">
    <source>
        <dbReference type="ARBA" id="ARBA00022630"/>
    </source>
</evidence>
<dbReference type="AlphaFoldDB" id="A0A423TYA4"/>
<evidence type="ECO:0000256" key="8">
    <source>
        <dbReference type="SAM" id="MobiDB-lite"/>
    </source>
</evidence>
<reference evidence="10 11" key="2">
    <citation type="submission" date="2019-01" db="EMBL/GenBank/DDBJ databases">
        <title>The decoding of complex shrimp genome reveals the adaptation for benthos swimmer, frequently molting mechanism and breeding impact on genome.</title>
        <authorList>
            <person name="Sun Y."/>
            <person name="Gao Y."/>
            <person name="Yu Y."/>
        </authorList>
    </citation>
    <scope>NUCLEOTIDE SEQUENCE [LARGE SCALE GENOMIC DNA]</scope>
    <source>
        <tissue evidence="10">Muscle</tissue>
    </source>
</reference>
<dbReference type="OrthoDB" id="437369at2759"/>
<evidence type="ECO:0000259" key="9">
    <source>
        <dbReference type="Pfam" id="PF07156"/>
    </source>
</evidence>
<evidence type="ECO:0000256" key="7">
    <source>
        <dbReference type="ARBA" id="ARBA00023180"/>
    </source>
</evidence>
<protein>
    <submittedName>
        <fullName evidence="10">Prenylcysteine oxidase</fullName>
    </submittedName>
</protein>
<feature type="compositionally biased region" description="Low complexity" evidence="8">
    <location>
        <begin position="536"/>
        <end position="551"/>
    </location>
</feature>
<dbReference type="GO" id="GO:0001735">
    <property type="term" value="F:prenylcysteine oxidase activity"/>
    <property type="evidence" value="ECO:0007669"/>
    <property type="project" value="InterPro"/>
</dbReference>
<keyword evidence="3" id="KW-0285">Flavoprotein</keyword>
<dbReference type="STRING" id="6689.A0A423TYA4"/>
<dbReference type="SUPFAM" id="SSF51905">
    <property type="entry name" value="FAD/NAD(P)-binding domain"/>
    <property type="match status" value="1"/>
</dbReference>
<name>A0A423TYA4_PENVA</name>
<dbReference type="InterPro" id="IPR017046">
    <property type="entry name" value="Prenylcysteine_Oxase1"/>
</dbReference>
<keyword evidence="11" id="KW-1185">Reference proteome</keyword>
<comment type="similarity">
    <text evidence="2">Belongs to the prenylcysteine oxidase family.</text>
</comment>